<keyword evidence="3" id="KW-1185">Reference proteome</keyword>
<feature type="compositionally biased region" description="Basic residues" evidence="1">
    <location>
        <begin position="159"/>
        <end position="168"/>
    </location>
</feature>
<evidence type="ECO:0000313" key="3">
    <source>
        <dbReference type="Proteomes" id="UP001162972"/>
    </source>
</evidence>
<comment type="caution">
    <text evidence="2">The sequence shown here is derived from an EMBL/GenBank/DDBJ whole genome shotgun (WGS) entry which is preliminary data.</text>
</comment>
<sequence length="168" mass="18613">MNTVMIQPIHSAPAQRMNQVWRPQRATILYLMLGITLPESKTTKVGKAAVRTGTIFRANLSGAMKELFSQKACKIHEVSAKATLTGKVQKDKKLGCAPRDDGSEGDKSHALFKDNYMPEGMRKCGDGTLDPTKHKFKKKKSSHLQDEMKVPHGKQPSTGKKKPKGKQK</sequence>
<evidence type="ECO:0000256" key="1">
    <source>
        <dbReference type="SAM" id="MobiDB-lite"/>
    </source>
</evidence>
<proteinExistence type="predicted"/>
<gene>
    <name evidence="2" type="ORF">OIU84_018033</name>
</gene>
<name>A0AAD6L3F1_9ROSI</name>
<reference evidence="2 3" key="1">
    <citation type="journal article" date="2023" name="Int. J. Mol. Sci.">
        <title>De Novo Assembly and Annotation of 11 Diverse Shrub Willow (Salix) Genomes Reveals Novel Gene Organization in Sex-Linked Regions.</title>
        <authorList>
            <person name="Hyden B."/>
            <person name="Feng K."/>
            <person name="Yates T.B."/>
            <person name="Jawdy S."/>
            <person name="Cereghino C."/>
            <person name="Smart L.B."/>
            <person name="Muchero W."/>
        </authorList>
    </citation>
    <scope>NUCLEOTIDE SEQUENCE [LARGE SCALE GENOMIC DNA]</scope>
    <source>
        <tissue evidence="2">Shoot tip</tissue>
    </source>
</reference>
<dbReference type="EMBL" id="JAPFFJ010000002">
    <property type="protein sequence ID" value="KAJ6434436.1"/>
    <property type="molecule type" value="Genomic_DNA"/>
</dbReference>
<protein>
    <submittedName>
        <fullName evidence="2">Uncharacterized protein</fullName>
    </submittedName>
</protein>
<organism evidence="2 3">
    <name type="scientific">Salix udensis</name>
    <dbReference type="NCBI Taxonomy" id="889485"/>
    <lineage>
        <taxon>Eukaryota</taxon>
        <taxon>Viridiplantae</taxon>
        <taxon>Streptophyta</taxon>
        <taxon>Embryophyta</taxon>
        <taxon>Tracheophyta</taxon>
        <taxon>Spermatophyta</taxon>
        <taxon>Magnoliopsida</taxon>
        <taxon>eudicotyledons</taxon>
        <taxon>Gunneridae</taxon>
        <taxon>Pentapetalae</taxon>
        <taxon>rosids</taxon>
        <taxon>fabids</taxon>
        <taxon>Malpighiales</taxon>
        <taxon>Salicaceae</taxon>
        <taxon>Saliceae</taxon>
        <taxon>Salix</taxon>
    </lineage>
</organism>
<accession>A0AAD6L3F1</accession>
<dbReference type="Proteomes" id="UP001162972">
    <property type="component" value="Chromosome 13"/>
</dbReference>
<evidence type="ECO:0000313" key="2">
    <source>
        <dbReference type="EMBL" id="KAJ6434436.1"/>
    </source>
</evidence>
<feature type="region of interest" description="Disordered" evidence="1">
    <location>
        <begin position="93"/>
        <end position="168"/>
    </location>
</feature>
<feature type="compositionally biased region" description="Basic and acidic residues" evidence="1">
    <location>
        <begin position="93"/>
        <end position="112"/>
    </location>
</feature>
<dbReference type="AlphaFoldDB" id="A0AAD6L3F1"/>